<gene>
    <name evidence="1" type="ORF">PCHCB_000518900</name>
</gene>
<reference evidence="1 2" key="1">
    <citation type="submission" date="2016-08" db="EMBL/GenBank/DDBJ databases">
        <authorList>
            <consortium name="Pathogen Informatics"/>
        </authorList>
    </citation>
    <scope>NUCLEOTIDE SEQUENCE [LARGE SCALE GENOMIC DNA]</scope>
    <source>
        <strain evidence="1 2">CB</strain>
    </source>
</reference>
<feature type="non-terminal residue" evidence="1">
    <location>
        <position position="1"/>
    </location>
</feature>
<proteinExistence type="predicted"/>
<dbReference type="EMBL" id="FMIM01000267">
    <property type="protein sequence ID" value="SCL88363.1"/>
    <property type="molecule type" value="Genomic_DNA"/>
</dbReference>
<sequence length="109" mass="12217">TSNNITVILCPSRIINDNIEINQETDMKELYSNVKPIETGIDPEDALTKLGDNISGFVIKSGDDDQVHVTYINAIYDGANSAESAYNKRERDITYQKTIRLINHLLSTD</sequence>
<accession>A0A1D3L8W2</accession>
<evidence type="ECO:0008006" key="3">
    <source>
        <dbReference type="Google" id="ProtNLM"/>
    </source>
</evidence>
<protein>
    <recommendedName>
        <fullName evidence="3">Fam-a protein</fullName>
    </recommendedName>
</protein>
<name>A0A1D3L8W2_PLACU</name>
<dbReference type="AlphaFoldDB" id="A0A1D3L8W2"/>
<dbReference type="Proteomes" id="UP000195489">
    <property type="component" value="Unassembled WGS sequence"/>
</dbReference>
<organism evidence="1 2">
    <name type="scientific">Plasmodium chabaudi chabaudi</name>
    <dbReference type="NCBI Taxonomy" id="31271"/>
    <lineage>
        <taxon>Eukaryota</taxon>
        <taxon>Sar</taxon>
        <taxon>Alveolata</taxon>
        <taxon>Apicomplexa</taxon>
        <taxon>Aconoidasida</taxon>
        <taxon>Haemosporida</taxon>
        <taxon>Plasmodiidae</taxon>
        <taxon>Plasmodium</taxon>
        <taxon>Plasmodium (Vinckeia)</taxon>
    </lineage>
</organism>
<evidence type="ECO:0000313" key="2">
    <source>
        <dbReference type="Proteomes" id="UP000195489"/>
    </source>
</evidence>
<evidence type="ECO:0000313" key="1">
    <source>
        <dbReference type="EMBL" id="SCL88363.1"/>
    </source>
</evidence>